<evidence type="ECO:0000313" key="2">
    <source>
        <dbReference type="EMBL" id="QGU32877.1"/>
    </source>
</evidence>
<dbReference type="KEGG" id="ttp:E6P07_07715"/>
<proteinExistence type="predicted"/>
<protein>
    <submittedName>
        <fullName evidence="2">Transposase</fullName>
    </submittedName>
</protein>
<keyword evidence="3" id="KW-1185">Reference proteome</keyword>
<organism evidence="2 3">
    <name type="scientific">Thermochromatium tepidum ATCC 43061</name>
    <dbReference type="NCBI Taxonomy" id="316276"/>
    <lineage>
        <taxon>Bacteria</taxon>
        <taxon>Pseudomonadati</taxon>
        <taxon>Pseudomonadota</taxon>
        <taxon>Gammaproteobacteria</taxon>
        <taxon>Chromatiales</taxon>
        <taxon>Chromatiaceae</taxon>
        <taxon>Thermochromatium</taxon>
    </lineage>
</organism>
<feature type="domain" description="Probable transposase IS891/IS1136/IS1341" evidence="1">
    <location>
        <begin position="11"/>
        <end position="75"/>
    </location>
</feature>
<sequence>MKLPFCALAGLERVSRRLSRTPRGLARRAKARAKRARPHARIANIRQDALHRFTTDLARRFCPRVIEDLNLRGRMANRHGPAPLPTWALFLRNLSLQ</sequence>
<dbReference type="AlphaFoldDB" id="A0A6I6EI02"/>
<dbReference type="EMBL" id="CP039268">
    <property type="protein sequence ID" value="QGU32877.1"/>
    <property type="molecule type" value="Genomic_DNA"/>
</dbReference>
<dbReference type="Proteomes" id="UP000426424">
    <property type="component" value="Chromosome"/>
</dbReference>
<gene>
    <name evidence="2" type="ORF">E6P07_07715</name>
</gene>
<reference evidence="2 3" key="1">
    <citation type="submission" date="2019-12" db="EMBL/GenBank/DDBJ databases">
        <title>The complete genome of the thermophilic, anoxygenic phototrophic gammaproteobacterium Thermochromatium tepidum.</title>
        <authorList>
            <person name="Sattley W.M."/>
            <person name="Swingley W.D."/>
            <person name="Burchell B.M."/>
            <person name="Gurbani S.A."/>
            <person name="Kujawa C.M."/>
            <person name="Nuccio D.A."/>
            <person name="Schladweiler J."/>
            <person name="Shaffer K.N."/>
            <person name="Stokes L.M."/>
            <person name="Touchman J.W."/>
            <person name="Blankenship R.E."/>
            <person name="Madigan M.T."/>
        </authorList>
    </citation>
    <scope>NUCLEOTIDE SEQUENCE [LARGE SCALE GENOMIC DNA]</scope>
    <source>
        <strain evidence="2 3">ATCC 43061</strain>
    </source>
</reference>
<dbReference type="InterPro" id="IPR001959">
    <property type="entry name" value="Transposase"/>
</dbReference>
<evidence type="ECO:0000259" key="1">
    <source>
        <dbReference type="Pfam" id="PF01385"/>
    </source>
</evidence>
<dbReference type="Pfam" id="PF01385">
    <property type="entry name" value="OrfB_IS605"/>
    <property type="match status" value="1"/>
</dbReference>
<name>A0A6I6EI02_THETI</name>
<accession>A0A6I6EI02</accession>
<evidence type="ECO:0000313" key="3">
    <source>
        <dbReference type="Proteomes" id="UP000426424"/>
    </source>
</evidence>